<gene>
    <name evidence="3" type="ORF">KDK_25370</name>
</gene>
<dbReference type="Pfam" id="PF00480">
    <property type="entry name" value="ROK"/>
    <property type="match status" value="1"/>
</dbReference>
<organism evidence="3 4">
    <name type="scientific">Dictyobacter kobayashii</name>
    <dbReference type="NCBI Taxonomy" id="2014872"/>
    <lineage>
        <taxon>Bacteria</taxon>
        <taxon>Bacillati</taxon>
        <taxon>Chloroflexota</taxon>
        <taxon>Ktedonobacteria</taxon>
        <taxon>Ktedonobacterales</taxon>
        <taxon>Dictyobacteraceae</taxon>
        <taxon>Dictyobacter</taxon>
    </lineage>
</organism>
<evidence type="ECO:0000313" key="3">
    <source>
        <dbReference type="EMBL" id="GCE18737.1"/>
    </source>
</evidence>
<evidence type="ECO:0008006" key="5">
    <source>
        <dbReference type="Google" id="ProtNLM"/>
    </source>
</evidence>
<dbReference type="PANTHER" id="PTHR18964:SF149">
    <property type="entry name" value="BIFUNCTIONAL UDP-N-ACETYLGLUCOSAMINE 2-EPIMERASE_N-ACETYLMANNOSAMINE KINASE"/>
    <property type="match status" value="1"/>
</dbReference>
<evidence type="ECO:0000256" key="1">
    <source>
        <dbReference type="ARBA" id="ARBA00006479"/>
    </source>
</evidence>
<proteinExistence type="inferred from homology"/>
<dbReference type="SUPFAM" id="SSF53067">
    <property type="entry name" value="Actin-like ATPase domain"/>
    <property type="match status" value="1"/>
</dbReference>
<dbReference type="CDD" id="cd23763">
    <property type="entry name" value="ASKHA_ATPase_ROK"/>
    <property type="match status" value="1"/>
</dbReference>
<accession>A0A402AI00</accession>
<dbReference type="EMBL" id="BIFS01000001">
    <property type="protein sequence ID" value="GCE18737.1"/>
    <property type="molecule type" value="Genomic_DNA"/>
</dbReference>
<evidence type="ECO:0000256" key="2">
    <source>
        <dbReference type="SAM" id="MobiDB-lite"/>
    </source>
</evidence>
<name>A0A402AI00_9CHLR</name>
<keyword evidence="4" id="KW-1185">Reference proteome</keyword>
<dbReference type="PANTHER" id="PTHR18964">
    <property type="entry name" value="ROK (REPRESSOR, ORF, KINASE) FAMILY"/>
    <property type="match status" value="1"/>
</dbReference>
<dbReference type="OrthoDB" id="9810372at2"/>
<dbReference type="InterPro" id="IPR000600">
    <property type="entry name" value="ROK"/>
</dbReference>
<dbReference type="Gene3D" id="3.30.420.40">
    <property type="match status" value="1"/>
</dbReference>
<feature type="compositionally biased region" description="Polar residues" evidence="2">
    <location>
        <begin position="1"/>
        <end position="20"/>
    </location>
</feature>
<protein>
    <recommendedName>
        <fullName evidence="5">ROK family protein</fullName>
    </recommendedName>
</protein>
<comment type="similarity">
    <text evidence="1">Belongs to the ROK (NagC/XylR) family.</text>
</comment>
<dbReference type="RefSeq" id="WP_126550266.1">
    <property type="nucleotide sequence ID" value="NZ_BIFS01000001.1"/>
</dbReference>
<dbReference type="AlphaFoldDB" id="A0A402AI00"/>
<sequence>MTTQPTSDRTAGNEGSSGQPTVHRVSGNLLATQGYVVGIEMSGSGARQSVALADLNGTILHRVRRPQDYVLDTQSVLQLLDEMIAEVAQPDRLRDGRILRVGVAVGGLVDAKYGIVKRLHHAHGWDNFPLQDYFAEKLGVPCIIDNNANAAALGEVVHGAGHGSEWFSLLVSAVVLVVD</sequence>
<reference evidence="4" key="1">
    <citation type="submission" date="2018-12" db="EMBL/GenBank/DDBJ databases">
        <title>Tengunoibacter tsumagoiensis gen. nov., sp. nov., Dictyobacter kobayashii sp. nov., D. alpinus sp. nov., and D. joshuensis sp. nov. and description of Dictyobacteraceae fam. nov. within the order Ktedonobacterales isolated from Tengu-no-mugimeshi.</title>
        <authorList>
            <person name="Wang C.M."/>
            <person name="Zheng Y."/>
            <person name="Sakai Y."/>
            <person name="Toyoda A."/>
            <person name="Minakuchi Y."/>
            <person name="Abe K."/>
            <person name="Yokota A."/>
            <person name="Yabe S."/>
        </authorList>
    </citation>
    <scope>NUCLEOTIDE SEQUENCE [LARGE SCALE GENOMIC DNA]</scope>
    <source>
        <strain evidence="4">Uno11</strain>
    </source>
</reference>
<comment type="caution">
    <text evidence="3">The sequence shown here is derived from an EMBL/GenBank/DDBJ whole genome shotgun (WGS) entry which is preliminary data.</text>
</comment>
<feature type="region of interest" description="Disordered" evidence="2">
    <location>
        <begin position="1"/>
        <end position="23"/>
    </location>
</feature>
<evidence type="ECO:0000313" key="4">
    <source>
        <dbReference type="Proteomes" id="UP000287188"/>
    </source>
</evidence>
<dbReference type="InterPro" id="IPR043129">
    <property type="entry name" value="ATPase_NBD"/>
</dbReference>
<dbReference type="Proteomes" id="UP000287188">
    <property type="component" value="Unassembled WGS sequence"/>
</dbReference>